<protein>
    <recommendedName>
        <fullName evidence="3">STAS/SEC14 domain-containing protein</fullName>
    </recommendedName>
</protein>
<gene>
    <name evidence="1" type="ORF">ACFQ21_10495</name>
</gene>
<organism evidence="1 2">
    <name type="scientific">Ohtaekwangia kribbensis</name>
    <dbReference type="NCBI Taxonomy" id="688913"/>
    <lineage>
        <taxon>Bacteria</taxon>
        <taxon>Pseudomonadati</taxon>
        <taxon>Bacteroidota</taxon>
        <taxon>Cytophagia</taxon>
        <taxon>Cytophagales</taxon>
        <taxon>Fulvivirgaceae</taxon>
        <taxon>Ohtaekwangia</taxon>
    </lineage>
</organism>
<evidence type="ECO:0000313" key="1">
    <source>
        <dbReference type="EMBL" id="MFD0999740.1"/>
    </source>
</evidence>
<reference evidence="2" key="1">
    <citation type="journal article" date="2019" name="Int. J. Syst. Evol. Microbiol.">
        <title>The Global Catalogue of Microorganisms (GCM) 10K type strain sequencing project: providing services to taxonomists for standard genome sequencing and annotation.</title>
        <authorList>
            <consortium name="The Broad Institute Genomics Platform"/>
            <consortium name="The Broad Institute Genome Sequencing Center for Infectious Disease"/>
            <person name="Wu L."/>
            <person name="Ma J."/>
        </authorList>
    </citation>
    <scope>NUCLEOTIDE SEQUENCE [LARGE SCALE GENOMIC DNA]</scope>
    <source>
        <strain evidence="2">CCUG 58938</strain>
    </source>
</reference>
<dbReference type="RefSeq" id="WP_377578704.1">
    <property type="nucleotide sequence ID" value="NZ_JBHTKA010000003.1"/>
</dbReference>
<evidence type="ECO:0000313" key="2">
    <source>
        <dbReference type="Proteomes" id="UP001597112"/>
    </source>
</evidence>
<comment type="caution">
    <text evidence="1">The sequence shown here is derived from an EMBL/GenBank/DDBJ whole genome shotgun (WGS) entry which is preliminary data.</text>
</comment>
<keyword evidence="2" id="KW-1185">Reference proteome</keyword>
<accession>A0ABW3K166</accession>
<dbReference type="Proteomes" id="UP001597112">
    <property type="component" value="Unassembled WGS sequence"/>
</dbReference>
<name>A0ABW3K166_9BACT</name>
<proteinExistence type="predicted"/>
<sequence length="131" mass="15135">MKVYFESDYFVVKYSTAIHAVVNKWITAPTSVEFREGMETLLQAMIYYKAGKIVSDTTYLGTLLQEDQEWAASHWYRRAVEAGFSHNAIIIPANLFTEMSVYATLDSIEENVTTIRYFDAMEDAMVWIKHV</sequence>
<dbReference type="EMBL" id="JBHTKA010000003">
    <property type="protein sequence ID" value="MFD0999740.1"/>
    <property type="molecule type" value="Genomic_DNA"/>
</dbReference>
<evidence type="ECO:0008006" key="3">
    <source>
        <dbReference type="Google" id="ProtNLM"/>
    </source>
</evidence>